<organism evidence="1 2">
    <name type="scientific">Microbacterium enclense</name>
    <dbReference type="NCBI Taxonomy" id="993073"/>
    <lineage>
        <taxon>Bacteria</taxon>
        <taxon>Bacillati</taxon>
        <taxon>Actinomycetota</taxon>
        <taxon>Actinomycetes</taxon>
        <taxon>Micrococcales</taxon>
        <taxon>Microbacteriaceae</taxon>
        <taxon>Microbacterium</taxon>
    </lineage>
</organism>
<dbReference type="InterPro" id="IPR009097">
    <property type="entry name" value="Cyclic_Pdiesterase"/>
</dbReference>
<dbReference type="Pfam" id="PF13563">
    <property type="entry name" value="2_5_RNA_ligase2"/>
    <property type="match status" value="1"/>
</dbReference>
<dbReference type="Gene3D" id="3.90.1140.10">
    <property type="entry name" value="Cyclic phosphodiesterase"/>
    <property type="match status" value="1"/>
</dbReference>
<dbReference type="SUPFAM" id="SSF55144">
    <property type="entry name" value="LigT-like"/>
    <property type="match status" value="1"/>
</dbReference>
<dbReference type="Proteomes" id="UP000183203">
    <property type="component" value="Unassembled WGS sequence"/>
</dbReference>
<protein>
    <submittedName>
        <fullName evidence="1">2'-5' RNA ligase superfamily protein</fullName>
    </submittedName>
</protein>
<dbReference type="EMBL" id="FMYG01000006">
    <property type="protein sequence ID" value="SDC74465.1"/>
    <property type="molecule type" value="Genomic_DNA"/>
</dbReference>
<dbReference type="AlphaFoldDB" id="A0A1G6P4X6"/>
<dbReference type="GO" id="GO:0016874">
    <property type="term" value="F:ligase activity"/>
    <property type="evidence" value="ECO:0007669"/>
    <property type="project" value="UniProtKB-KW"/>
</dbReference>
<keyword evidence="1" id="KW-0436">Ligase</keyword>
<evidence type="ECO:0000313" key="1">
    <source>
        <dbReference type="EMBL" id="SDC74465.1"/>
    </source>
</evidence>
<accession>A0A1G6P4X6</accession>
<dbReference type="STRING" id="993073.AS029_13355"/>
<name>A0A1G6P4X6_9MICO</name>
<proteinExistence type="predicted"/>
<reference evidence="1 2" key="1">
    <citation type="submission" date="2016-09" db="EMBL/GenBank/DDBJ databases">
        <authorList>
            <person name="Capua I."/>
            <person name="De Benedictis P."/>
            <person name="Joannis T."/>
            <person name="Lombin L.H."/>
            <person name="Cattoli G."/>
        </authorList>
    </citation>
    <scope>NUCLEOTIDE SEQUENCE [LARGE SCALE GENOMIC DNA]</scope>
    <source>
        <strain evidence="1 2">NIO-1002</strain>
    </source>
</reference>
<gene>
    <name evidence="1" type="ORF">SAMN05216418_2952</name>
</gene>
<dbReference type="RefSeq" id="WP_074615948.1">
    <property type="nucleotide sequence ID" value="NZ_FMYG01000006.1"/>
</dbReference>
<sequence length="197" mass="21976">MPTPYMTEPALLESLKGQQYVVLRPGAAVAEFYRSEQSAVLGRLPGGIPHPHTGHVTLRGFFEPERVAPLRETIAGWARSRAPIDLRVEAVDGFPPPFGVLIARLERTHSLLDAYESLTALLDSRDFVRIGELPLDEWVFHLSLAYANALDEQAWAQALEASAREVEPKPFETVSSVDFVWYDDDGEHIENMPLARA</sequence>
<evidence type="ECO:0000313" key="2">
    <source>
        <dbReference type="Proteomes" id="UP000183203"/>
    </source>
</evidence>